<sequence>MYLKSVQTVILFCTIITNVLSSNVHTLGRALENLENCDLHFIQWEGDLAGKFFQPPASYTAPTLITNIKKYISQNPMRLVRLNMMKTRGFFYQVSIVHSAYFTVSSGPLIPHYQRISNWLEYPLYRYTNPSYQYHSSSGVVFTLLLMEKKRVDQFVQNYLPQFFLSRTKILNENIVIVTSTREHESIEVCMSRDGLKSSISKWSCKSSRGKDILRILLDLHAPQNSWVTDLHSIDGSVERLNLVEELYDKRLALNFQLHLALEIFHARNETLYTPPLNPTDLPFLEYVKPTSLLYPILKLGWNIRMVTINYEGFKFLTCYREEYVTFAFYIKPFQVWIYLVTAIISLIAIMKIYESQITNKSSPFAAWLFILANIFEEGGQVSSQLEKDKYFRMILGGWILMSVLLTNFYTGLMISDLLALYPGKSPLTFKTYCSYEADRTDTGADMEDWLEGRGLGDKHLRRHWVKNQGWQVYADRHQTHDECFTLLSPLSVKIPDTFELQGYLHFFRMMYYQHILREVEYRRYIDPQLLYITALLNPKIVIIPRGISHETNFTDREQIRRRIEWEVAGCGKTVFITGHEEIKFERQYLSRHYPEHDFQVGKDIIDLGMEGYQFRGVGISKIPGNFQSLMETGIVGHIKEFESQKKYRTRQPLTKIRQGFPKNVWAAVELHTRIGTLFALFGILIAVGNLSFVVECRHRIVSLVWNGMCQIRAIYDKICESMRQFRSRMKVTFNLFNPELQVQGQVRIISTTLPSFSMIYARVAAGSATTRYPATRYPAIRYPA</sequence>
<keyword evidence="1" id="KW-1133">Transmembrane helix</keyword>
<comment type="caution">
    <text evidence="3">The sequence shown here is derived from an EMBL/GenBank/DDBJ whole genome shotgun (WGS) entry which is preliminary data.</text>
</comment>
<protein>
    <submittedName>
        <fullName evidence="3">Uncharacterized protein</fullName>
    </submittedName>
</protein>
<evidence type="ECO:0000256" key="1">
    <source>
        <dbReference type="SAM" id="Phobius"/>
    </source>
</evidence>
<keyword evidence="1" id="KW-0472">Membrane</keyword>
<gene>
    <name evidence="3" type="ORF">Fcan01_16627</name>
</gene>
<feature type="transmembrane region" description="Helical" evidence="1">
    <location>
        <begin position="391"/>
        <end position="410"/>
    </location>
</feature>
<dbReference type="EMBL" id="LNIX01000011">
    <property type="protein sequence ID" value="OXA48535.1"/>
    <property type="molecule type" value="Genomic_DNA"/>
</dbReference>
<proteinExistence type="predicted"/>
<keyword evidence="1" id="KW-0812">Transmembrane</keyword>
<feature type="chain" id="PRO_5012262778" evidence="2">
    <location>
        <begin position="22"/>
        <end position="785"/>
    </location>
</feature>
<evidence type="ECO:0000313" key="4">
    <source>
        <dbReference type="Proteomes" id="UP000198287"/>
    </source>
</evidence>
<feature type="transmembrane region" description="Helical" evidence="1">
    <location>
        <begin position="675"/>
        <end position="695"/>
    </location>
</feature>
<keyword evidence="4" id="KW-1185">Reference proteome</keyword>
<dbReference type="AlphaFoldDB" id="A0A226DSS0"/>
<dbReference type="Proteomes" id="UP000198287">
    <property type="component" value="Unassembled WGS sequence"/>
</dbReference>
<keyword evidence="2" id="KW-0732">Signal</keyword>
<evidence type="ECO:0000313" key="3">
    <source>
        <dbReference type="EMBL" id="OXA48535.1"/>
    </source>
</evidence>
<accession>A0A226DSS0</accession>
<reference evidence="3 4" key="1">
    <citation type="submission" date="2015-12" db="EMBL/GenBank/DDBJ databases">
        <title>The genome of Folsomia candida.</title>
        <authorList>
            <person name="Faddeeva A."/>
            <person name="Derks M.F."/>
            <person name="Anvar Y."/>
            <person name="Smit S."/>
            <person name="Van Straalen N."/>
            <person name="Roelofs D."/>
        </authorList>
    </citation>
    <scope>NUCLEOTIDE SEQUENCE [LARGE SCALE GENOMIC DNA]</scope>
    <source>
        <strain evidence="3 4">VU population</strain>
        <tissue evidence="3">Whole body</tissue>
    </source>
</reference>
<feature type="signal peptide" evidence="2">
    <location>
        <begin position="1"/>
        <end position="21"/>
    </location>
</feature>
<evidence type="ECO:0000256" key="2">
    <source>
        <dbReference type="SAM" id="SignalP"/>
    </source>
</evidence>
<name>A0A226DSS0_FOLCA</name>
<organism evidence="3 4">
    <name type="scientific">Folsomia candida</name>
    <name type="common">Springtail</name>
    <dbReference type="NCBI Taxonomy" id="158441"/>
    <lineage>
        <taxon>Eukaryota</taxon>
        <taxon>Metazoa</taxon>
        <taxon>Ecdysozoa</taxon>
        <taxon>Arthropoda</taxon>
        <taxon>Hexapoda</taxon>
        <taxon>Collembola</taxon>
        <taxon>Entomobryomorpha</taxon>
        <taxon>Isotomoidea</taxon>
        <taxon>Isotomidae</taxon>
        <taxon>Proisotominae</taxon>
        <taxon>Folsomia</taxon>
    </lineage>
</organism>
<feature type="transmembrane region" description="Helical" evidence="1">
    <location>
        <begin position="336"/>
        <end position="354"/>
    </location>
</feature>